<dbReference type="InterPro" id="IPR003841">
    <property type="entry name" value="Na/Pi_transpt"/>
</dbReference>
<accession>A0AA48KJ38</accession>
<evidence type="ECO:0000313" key="8">
    <source>
        <dbReference type="Proteomes" id="UP001337723"/>
    </source>
</evidence>
<dbReference type="Gene3D" id="1.20.58.220">
    <property type="entry name" value="Phosphate transport system protein phou homolog 2, domain 2"/>
    <property type="match status" value="1"/>
</dbReference>
<keyword evidence="5 6" id="KW-0472">Membrane</keyword>
<dbReference type="PANTHER" id="PTHR10010">
    <property type="entry name" value="SOLUTE CARRIER FAMILY 34 SODIUM PHOSPHATE , MEMBER 2-RELATED"/>
    <property type="match status" value="1"/>
</dbReference>
<keyword evidence="8" id="KW-1185">Reference proteome</keyword>
<dbReference type="AlphaFoldDB" id="A0AA48KJ38"/>
<feature type="transmembrane region" description="Helical" evidence="6">
    <location>
        <begin position="6"/>
        <end position="28"/>
    </location>
</feature>
<dbReference type="PANTHER" id="PTHR10010:SF46">
    <property type="entry name" value="SODIUM-DEPENDENT PHOSPHATE TRANSPORT PROTEIN 2B"/>
    <property type="match status" value="1"/>
</dbReference>
<dbReference type="Pfam" id="PF02690">
    <property type="entry name" value="Na_Pi_cotrans"/>
    <property type="match status" value="2"/>
</dbReference>
<proteinExistence type="predicted"/>
<evidence type="ECO:0000256" key="5">
    <source>
        <dbReference type="ARBA" id="ARBA00023136"/>
    </source>
</evidence>
<keyword evidence="2" id="KW-1003">Cell membrane</keyword>
<evidence type="ECO:0000256" key="3">
    <source>
        <dbReference type="ARBA" id="ARBA00022692"/>
    </source>
</evidence>
<dbReference type="EMBL" id="AP027266">
    <property type="protein sequence ID" value="BDW86487.1"/>
    <property type="molecule type" value="Genomic_DNA"/>
</dbReference>
<dbReference type="SUPFAM" id="SSF109755">
    <property type="entry name" value="PhoU-like"/>
    <property type="match status" value="1"/>
</dbReference>
<feature type="transmembrane region" description="Helical" evidence="6">
    <location>
        <begin position="71"/>
        <end position="94"/>
    </location>
</feature>
<dbReference type="NCBIfam" id="NF037997">
    <property type="entry name" value="Na_Pi_symport"/>
    <property type="match status" value="1"/>
</dbReference>
<dbReference type="RefSeq" id="WP_338272430.1">
    <property type="nucleotide sequence ID" value="NZ_AP027266.1"/>
</dbReference>
<evidence type="ECO:0000256" key="4">
    <source>
        <dbReference type="ARBA" id="ARBA00022989"/>
    </source>
</evidence>
<comment type="subcellular location">
    <subcellularLocation>
        <location evidence="1">Cell membrane</location>
        <topology evidence="1">Multi-pass membrane protein</topology>
    </subcellularLocation>
</comment>
<evidence type="ECO:0000313" key="7">
    <source>
        <dbReference type="EMBL" id="BDW86487.1"/>
    </source>
</evidence>
<dbReference type="GO" id="GO:0044341">
    <property type="term" value="P:sodium-dependent phosphate transport"/>
    <property type="evidence" value="ECO:0007669"/>
    <property type="project" value="InterPro"/>
</dbReference>
<evidence type="ECO:0000256" key="6">
    <source>
        <dbReference type="SAM" id="Phobius"/>
    </source>
</evidence>
<evidence type="ECO:0000256" key="2">
    <source>
        <dbReference type="ARBA" id="ARBA00022475"/>
    </source>
</evidence>
<dbReference type="KEGG" id="rmai:MACH21_26640"/>
<organism evidence="7 8">
    <name type="scientific">Roseicyclus marinus</name>
    <dbReference type="NCBI Taxonomy" id="2161673"/>
    <lineage>
        <taxon>Bacteria</taxon>
        <taxon>Pseudomonadati</taxon>
        <taxon>Pseudomonadota</taxon>
        <taxon>Alphaproteobacteria</taxon>
        <taxon>Rhodobacterales</taxon>
        <taxon>Roseobacteraceae</taxon>
        <taxon>Roseicyclus</taxon>
    </lineage>
</organism>
<feature type="transmembrane region" description="Helical" evidence="6">
    <location>
        <begin position="137"/>
        <end position="154"/>
    </location>
</feature>
<dbReference type="Proteomes" id="UP001337723">
    <property type="component" value="Chromosome"/>
</dbReference>
<name>A0AA48KJ38_9RHOB</name>
<evidence type="ECO:0000256" key="1">
    <source>
        <dbReference type="ARBA" id="ARBA00004651"/>
    </source>
</evidence>
<dbReference type="GO" id="GO:0005436">
    <property type="term" value="F:sodium:phosphate symporter activity"/>
    <property type="evidence" value="ECO:0007669"/>
    <property type="project" value="InterPro"/>
</dbReference>
<feature type="transmembrane region" description="Helical" evidence="6">
    <location>
        <begin position="101"/>
        <end position="125"/>
    </location>
</feature>
<protein>
    <submittedName>
        <fullName evidence="7">Na+/cotransporter</fullName>
    </submittedName>
</protein>
<feature type="transmembrane region" description="Helical" evidence="6">
    <location>
        <begin position="215"/>
        <end position="234"/>
    </location>
</feature>
<reference evidence="7 8" key="1">
    <citation type="submission" date="2023-01" db="EMBL/GenBank/DDBJ databases">
        <title>Complete genome sequence of Roseicyclus marinus strain Dej080120_10.</title>
        <authorList>
            <person name="Ueki S."/>
            <person name="Maruyama F."/>
        </authorList>
    </citation>
    <scope>NUCLEOTIDE SEQUENCE [LARGE SCALE GENOMIC DNA]</scope>
    <source>
        <strain evidence="7 8">Dej080120_10</strain>
    </source>
</reference>
<gene>
    <name evidence="7" type="ORF">MACH21_26640</name>
</gene>
<keyword evidence="4 6" id="KW-1133">Transmembrane helix</keyword>
<feature type="transmembrane region" description="Helical" evidence="6">
    <location>
        <begin position="287"/>
        <end position="308"/>
    </location>
</feature>
<feature type="transmembrane region" description="Helical" evidence="6">
    <location>
        <begin position="181"/>
        <end position="203"/>
    </location>
</feature>
<keyword evidence="3 6" id="KW-0812">Transmembrane</keyword>
<sequence length="554" mass="59814">MDQTGAPIVFILNMAASAALLIWAVRLVRTGFERAFGGQLRLWLRRSTSNRFAAAATGAGAAILMQSSTAVAILMAGFLSAGAIGSLSGLAIILGADLGSAVVALILNFQIGALTSLLLLAGVMVFLQSSARRIRQIGRILIGLALIFLSLDLIRDASQPLMQSTGAGAIMLYLSGDPITAFLLAALFAWLVHSSVAAILLFATLAAQGMMPVEVAFAMVLGANLGGSMIAFFLTLKSSAVVRRVVWTNLALRGGGAALMLFVLVSFDLQTSMLGSTPDQQALNLHLLFNVLLLVAFLPLATILMWVANRLVPDPAGSEAAGARRSALAPEVQNQPRRAFACALREMVEMSNRIEVMLRDAMPLFEKYDETVAQRLHHEMQDIATISLDIRIYLSGVRSTDPNEDTGTRSFDLSGVTVNLEAGADIIARKMVVLANKKDAASLNFSKEGWSELRDFHDVVLRNVQHGISVLMSEDLGLARELVEQKENVRDLEQSLQRKHLRRLRQGMTESYETSAIHLDLLRALKALNTSFAMIAYPLLSDMGELRPSRLSGS</sequence>
<dbReference type="GO" id="GO:0005886">
    <property type="term" value="C:plasma membrane"/>
    <property type="evidence" value="ECO:0007669"/>
    <property type="project" value="UniProtKB-SubCell"/>
</dbReference>
<feature type="transmembrane region" description="Helical" evidence="6">
    <location>
        <begin position="246"/>
        <end position="267"/>
    </location>
</feature>
<dbReference type="InterPro" id="IPR038078">
    <property type="entry name" value="PhoU-like_sf"/>
</dbReference>